<dbReference type="RefSeq" id="WP_038270572.1">
    <property type="nucleotide sequence ID" value="NZ_CP053627.1"/>
</dbReference>
<dbReference type="PATRIC" id="fig|1444770.3.peg.732"/>
<dbReference type="Proteomes" id="UP000020406">
    <property type="component" value="Unassembled WGS sequence"/>
</dbReference>
<dbReference type="KEGG" id="xtw:AB672_09810"/>
<gene>
    <name evidence="1" type="ORF">AF72_03010</name>
    <name evidence="2" type="ORF">LPH55_03515</name>
</gene>
<evidence type="ECO:0000313" key="3">
    <source>
        <dbReference type="Proteomes" id="UP000020406"/>
    </source>
</evidence>
<dbReference type="GeneID" id="68901590"/>
<comment type="caution">
    <text evidence="1">The sequence shown here is derived from an EMBL/GenBank/DDBJ whole genome shotgun (WGS) entry which is preliminary data.</text>
</comment>
<name>Z9JKW8_9GAMM</name>
<reference evidence="1 3" key="1">
    <citation type="journal article" date="2014" name="Genome Announc.">
        <title>Draft Genome Sequence of Xylella fastidiosa Pear Leaf Scorch Strain in Taiwan.</title>
        <authorList>
            <person name="Su C.C."/>
            <person name="Deng W.L."/>
            <person name="Jan F.J."/>
            <person name="Chang C.J."/>
            <person name="Huang H."/>
            <person name="Chen J."/>
        </authorList>
    </citation>
    <scope>NUCLEOTIDE SEQUENCE [LARGE SCALE GENOMIC DNA]</scope>
    <source>
        <strain evidence="1 3">PLS229</strain>
    </source>
</reference>
<proteinExistence type="predicted"/>
<dbReference type="EMBL" id="JAJPPU010000001">
    <property type="protein sequence ID" value="MCD8472564.1"/>
    <property type="molecule type" value="Genomic_DNA"/>
</dbReference>
<dbReference type="OrthoDB" id="6058363at2"/>
<reference evidence="2" key="2">
    <citation type="submission" date="2021-11" db="EMBL/GenBank/DDBJ databases">
        <title>Genome sequence of Xylella taiwanensis PLS432.</title>
        <authorList>
            <person name="Weng L.-W."/>
            <person name="Su C.-C."/>
            <person name="Tsai C.-W."/>
            <person name="Kuo C.-H."/>
        </authorList>
    </citation>
    <scope>NUCLEOTIDE SEQUENCE</scope>
    <source>
        <strain evidence="2">PLS432</strain>
    </source>
</reference>
<evidence type="ECO:0000313" key="4">
    <source>
        <dbReference type="Proteomes" id="UP001430701"/>
    </source>
</evidence>
<dbReference type="STRING" id="1444770.AF72_03010"/>
<evidence type="ECO:0000313" key="1">
    <source>
        <dbReference type="EMBL" id="EWS78844.1"/>
    </source>
</evidence>
<sequence length="97" mass="11428">MHNSFCRVPLPGLVYARPKSKEEFDRLPFSERVHDWAPDSTETVLRNDGLEYEHRLHVKSLEIRSGDNINQFEVIFQWFEYRVAEGLVDLQVQVPQA</sequence>
<evidence type="ECO:0000313" key="2">
    <source>
        <dbReference type="EMBL" id="MCD8472564.1"/>
    </source>
</evidence>
<protein>
    <submittedName>
        <fullName evidence="1">Uncharacterized protein</fullName>
    </submittedName>
</protein>
<accession>Z9JKW8</accession>
<organism evidence="1 3">
    <name type="scientific">Xylella taiwanensis</name>
    <dbReference type="NCBI Taxonomy" id="1444770"/>
    <lineage>
        <taxon>Bacteria</taxon>
        <taxon>Pseudomonadati</taxon>
        <taxon>Pseudomonadota</taxon>
        <taxon>Gammaproteobacteria</taxon>
        <taxon>Lysobacterales</taxon>
        <taxon>Lysobacteraceae</taxon>
        <taxon>Xylella</taxon>
    </lineage>
</organism>
<dbReference type="EMBL" id="JDSQ01000004">
    <property type="protein sequence ID" value="EWS78844.1"/>
    <property type="molecule type" value="Genomic_DNA"/>
</dbReference>
<dbReference type="Proteomes" id="UP001430701">
    <property type="component" value="Unassembled WGS sequence"/>
</dbReference>
<dbReference type="AlphaFoldDB" id="Z9JKW8"/>
<keyword evidence="4" id="KW-1185">Reference proteome</keyword>